<dbReference type="RefSeq" id="WP_057481934.1">
    <property type="nucleotide sequence ID" value="NZ_BMWR01000001.1"/>
</dbReference>
<dbReference type="Gene3D" id="1.20.1740.10">
    <property type="entry name" value="Amino acid/polyamine transporter I"/>
    <property type="match status" value="1"/>
</dbReference>
<dbReference type="PANTHER" id="PTHR11827">
    <property type="entry name" value="SOLUTE CARRIER FAMILY 12, CATION COTRANSPORTERS"/>
    <property type="match status" value="1"/>
</dbReference>
<feature type="domain" description="Amino acid permease/ SLC12A" evidence="6">
    <location>
        <begin position="23"/>
        <end position="430"/>
    </location>
</feature>
<comment type="caution">
    <text evidence="8">The sequence shown here is derived from an EMBL/GenBank/DDBJ whole genome shotgun (WGS) entry which is preliminary data.</text>
</comment>
<feature type="transmembrane region" description="Helical" evidence="5">
    <location>
        <begin position="158"/>
        <end position="176"/>
    </location>
</feature>
<dbReference type="InterPro" id="IPR004841">
    <property type="entry name" value="AA-permease/SLC12A_dom"/>
</dbReference>
<evidence type="ECO:0000256" key="1">
    <source>
        <dbReference type="ARBA" id="ARBA00004141"/>
    </source>
</evidence>
<dbReference type="Proteomes" id="UP000051643">
    <property type="component" value="Unassembled WGS sequence"/>
</dbReference>
<keyword evidence="9" id="KW-1185">Reference proteome</keyword>
<sequence>MGNKNKKTVSPVKSSGLSTFAGVFTPSILTILGVIMYLRFGWVVGNVGLLGSLIIVSLATSITFLTSLSLAAIATDQQVKIGGAYYMISRSLGIESGGAVGISLYLAQALSVSMYTVGFAESIVEVFPVLNEKLIAVSAILFVAGVALVSAKAASRVQYFILIAIGISLISLIFGSPIESTEIELWGASPENSVPFWVVFAVFFPAVTGIDVGVNMSGDLKDAGKSIPKGTFLAVGVGYVVYMVLPVILATRADAISLVEDPMIMRRIAFWGDAILIGVWGATLSSALGSTMAAPRVLQALARDGVLPRSMARLGKGSGKENLPRMGTIFTLIFTITAVLLGDLNIIAPILTMFFLTAYGVLNISAGVENILKSPSFRPRFKVHWFFSLLGAAGCISAMILINPLATFIAAIFVFGIFFWIKRRNLEKTWGGVGRGIRLSLIRSSLMQLGEVSDPKNWRPHFLVLSGAPMNRWHLIAMANSFVQEKAIMTVATILTEKDIHKKRLIELERHTREFLSKKGIYSLVRIVPAANPYIGAKTMVDHYGLGSLAPNTIILGDTQEESHLPDYCDMIHYFYRSQRNIMIFDMEDDYEANPKQKIDLWWGGLKLNGALMIVMAHLLQRSVQWSDADLTIKMVVRNEAAKIRTEKNLIEMIEKMRSNASYKFIIAGDRNFPEILAESSRKADLVFLGLKEPDDEYVDYYKKLKANTSSLKNKIFVLAGEDISFEDVLF</sequence>
<keyword evidence="2 5" id="KW-0812">Transmembrane</keyword>
<keyword evidence="4 5" id="KW-0472">Membrane</keyword>
<dbReference type="AlphaFoldDB" id="A0A0Q9Z5P8"/>
<feature type="transmembrane region" description="Helical" evidence="5">
    <location>
        <begin position="196"/>
        <end position="218"/>
    </location>
</feature>
<evidence type="ECO:0000256" key="2">
    <source>
        <dbReference type="ARBA" id="ARBA00022692"/>
    </source>
</evidence>
<evidence type="ECO:0000259" key="7">
    <source>
        <dbReference type="Pfam" id="PF03522"/>
    </source>
</evidence>
<dbReference type="InterPro" id="IPR018491">
    <property type="entry name" value="SLC12_C"/>
</dbReference>
<dbReference type="InterPro" id="IPR004842">
    <property type="entry name" value="SLC12A_fam"/>
</dbReference>
<reference evidence="8" key="1">
    <citation type="submission" date="2015-10" db="EMBL/GenBank/DDBJ databases">
        <title>Draft genome sequence of Salegentibacter mishustinae KCTC 12263.</title>
        <authorList>
            <person name="Lin W."/>
            <person name="Zheng Q."/>
        </authorList>
    </citation>
    <scope>NUCLEOTIDE SEQUENCE [LARGE SCALE GENOMIC DNA]</scope>
    <source>
        <strain evidence="8">KCTC 12263</strain>
    </source>
</reference>
<dbReference type="Pfam" id="PF00324">
    <property type="entry name" value="AA_permease"/>
    <property type="match status" value="1"/>
</dbReference>
<feature type="domain" description="SLC12A transporter C-terminal" evidence="7">
    <location>
        <begin position="473"/>
        <end position="589"/>
    </location>
</feature>
<dbReference type="PANTHER" id="PTHR11827:SF72">
    <property type="entry name" value="GH08340P"/>
    <property type="match status" value="1"/>
</dbReference>
<feature type="transmembrane region" description="Helical" evidence="5">
    <location>
        <begin position="389"/>
        <end position="421"/>
    </location>
</feature>
<feature type="transmembrane region" description="Helical" evidence="5">
    <location>
        <begin position="230"/>
        <end position="248"/>
    </location>
</feature>
<evidence type="ECO:0000256" key="5">
    <source>
        <dbReference type="SAM" id="Phobius"/>
    </source>
</evidence>
<dbReference type="EMBL" id="LKTP01000023">
    <property type="protein sequence ID" value="KRG28262.1"/>
    <property type="molecule type" value="Genomic_DNA"/>
</dbReference>
<feature type="transmembrane region" description="Helical" evidence="5">
    <location>
        <begin position="134"/>
        <end position="151"/>
    </location>
</feature>
<feature type="transmembrane region" description="Helical" evidence="5">
    <location>
        <begin position="268"/>
        <end position="288"/>
    </location>
</feature>
<dbReference type="Pfam" id="PF03522">
    <property type="entry name" value="SLC12"/>
    <property type="match status" value="1"/>
</dbReference>
<feature type="transmembrane region" description="Helical" evidence="5">
    <location>
        <begin position="20"/>
        <end position="38"/>
    </location>
</feature>
<protein>
    <submittedName>
        <fullName evidence="8">Na-K-Cl cotransporter</fullName>
    </submittedName>
</protein>
<evidence type="ECO:0000256" key="4">
    <source>
        <dbReference type="ARBA" id="ARBA00023136"/>
    </source>
</evidence>
<dbReference type="GO" id="GO:0015377">
    <property type="term" value="F:chloride:monoatomic cation symporter activity"/>
    <property type="evidence" value="ECO:0007669"/>
    <property type="project" value="InterPro"/>
</dbReference>
<evidence type="ECO:0000313" key="9">
    <source>
        <dbReference type="Proteomes" id="UP000051643"/>
    </source>
</evidence>
<evidence type="ECO:0000313" key="8">
    <source>
        <dbReference type="EMBL" id="KRG28262.1"/>
    </source>
</evidence>
<evidence type="ECO:0000256" key="3">
    <source>
        <dbReference type="ARBA" id="ARBA00022989"/>
    </source>
</evidence>
<dbReference type="GO" id="GO:0016020">
    <property type="term" value="C:membrane"/>
    <property type="evidence" value="ECO:0007669"/>
    <property type="project" value="UniProtKB-SubCell"/>
</dbReference>
<feature type="transmembrane region" description="Helical" evidence="5">
    <location>
        <begin position="50"/>
        <end position="73"/>
    </location>
</feature>
<feature type="transmembrane region" description="Helical" evidence="5">
    <location>
        <begin position="347"/>
        <end position="368"/>
    </location>
</feature>
<proteinExistence type="predicted"/>
<name>A0A0Q9Z5P8_9FLAO</name>
<evidence type="ECO:0000259" key="6">
    <source>
        <dbReference type="Pfam" id="PF00324"/>
    </source>
</evidence>
<dbReference type="STRING" id="270918.APR42_05600"/>
<feature type="transmembrane region" description="Helical" evidence="5">
    <location>
        <begin position="323"/>
        <end position="341"/>
    </location>
</feature>
<feature type="transmembrane region" description="Helical" evidence="5">
    <location>
        <begin position="94"/>
        <end position="114"/>
    </location>
</feature>
<keyword evidence="3 5" id="KW-1133">Transmembrane helix</keyword>
<gene>
    <name evidence="8" type="ORF">APR42_05600</name>
</gene>
<accession>A0A0Q9Z5P8</accession>
<dbReference type="OrthoDB" id="3181223at2"/>
<comment type="subcellular location">
    <subcellularLocation>
        <location evidence="1">Membrane</location>
        <topology evidence="1">Multi-pass membrane protein</topology>
    </subcellularLocation>
</comment>
<organism evidence="8 9">
    <name type="scientific">Salegentibacter mishustinae</name>
    <dbReference type="NCBI Taxonomy" id="270918"/>
    <lineage>
        <taxon>Bacteria</taxon>
        <taxon>Pseudomonadati</taxon>
        <taxon>Bacteroidota</taxon>
        <taxon>Flavobacteriia</taxon>
        <taxon>Flavobacteriales</taxon>
        <taxon>Flavobacteriaceae</taxon>
        <taxon>Salegentibacter</taxon>
    </lineage>
</organism>